<gene>
    <name evidence="3" type="ORF">K505DRAFT_276150</name>
</gene>
<dbReference type="GO" id="GO:0019693">
    <property type="term" value="P:ribose phosphate metabolic process"/>
    <property type="evidence" value="ECO:0007669"/>
    <property type="project" value="TreeGrafter"/>
</dbReference>
<dbReference type="GO" id="GO:0047631">
    <property type="term" value="F:ADP-ribose diphosphatase activity"/>
    <property type="evidence" value="ECO:0007669"/>
    <property type="project" value="TreeGrafter"/>
</dbReference>
<keyword evidence="4" id="KW-1185">Reference proteome</keyword>
<dbReference type="PANTHER" id="PTHR11839">
    <property type="entry name" value="UDP/ADP-SUGAR PYROPHOSPHATASE"/>
    <property type="match status" value="1"/>
</dbReference>
<evidence type="ECO:0000259" key="2">
    <source>
        <dbReference type="PROSITE" id="PS51462"/>
    </source>
</evidence>
<dbReference type="Pfam" id="PF00293">
    <property type="entry name" value="NUDIX"/>
    <property type="match status" value="1"/>
</dbReference>
<dbReference type="GO" id="GO:0005829">
    <property type="term" value="C:cytosol"/>
    <property type="evidence" value="ECO:0007669"/>
    <property type="project" value="TreeGrafter"/>
</dbReference>
<keyword evidence="1" id="KW-0378">Hydrolase</keyword>
<dbReference type="GO" id="GO:0005634">
    <property type="term" value="C:nucleus"/>
    <property type="evidence" value="ECO:0007669"/>
    <property type="project" value="TreeGrafter"/>
</dbReference>
<organism evidence="3 4">
    <name type="scientific">Melanomma pulvis-pyrius CBS 109.77</name>
    <dbReference type="NCBI Taxonomy" id="1314802"/>
    <lineage>
        <taxon>Eukaryota</taxon>
        <taxon>Fungi</taxon>
        <taxon>Dikarya</taxon>
        <taxon>Ascomycota</taxon>
        <taxon>Pezizomycotina</taxon>
        <taxon>Dothideomycetes</taxon>
        <taxon>Pleosporomycetidae</taxon>
        <taxon>Pleosporales</taxon>
        <taxon>Melanommataceae</taxon>
        <taxon>Melanomma</taxon>
    </lineage>
</organism>
<dbReference type="SUPFAM" id="SSF55811">
    <property type="entry name" value="Nudix"/>
    <property type="match status" value="1"/>
</dbReference>
<dbReference type="PANTHER" id="PTHR11839:SF1">
    <property type="entry name" value="ADP-SUGAR PYROPHOSPHATASE"/>
    <property type="match status" value="1"/>
</dbReference>
<dbReference type="PROSITE" id="PS00893">
    <property type="entry name" value="NUDIX_BOX"/>
    <property type="match status" value="1"/>
</dbReference>
<dbReference type="InterPro" id="IPR020084">
    <property type="entry name" value="NUDIX_hydrolase_CS"/>
</dbReference>
<dbReference type="EMBL" id="MU001910">
    <property type="protein sequence ID" value="KAF2793908.1"/>
    <property type="molecule type" value="Genomic_DNA"/>
</dbReference>
<name>A0A6A6XCB7_9PLEO</name>
<reference evidence="3" key="1">
    <citation type="journal article" date="2020" name="Stud. Mycol.">
        <title>101 Dothideomycetes genomes: a test case for predicting lifestyles and emergence of pathogens.</title>
        <authorList>
            <person name="Haridas S."/>
            <person name="Albert R."/>
            <person name="Binder M."/>
            <person name="Bloem J."/>
            <person name="Labutti K."/>
            <person name="Salamov A."/>
            <person name="Andreopoulos B."/>
            <person name="Baker S."/>
            <person name="Barry K."/>
            <person name="Bills G."/>
            <person name="Bluhm B."/>
            <person name="Cannon C."/>
            <person name="Castanera R."/>
            <person name="Culley D."/>
            <person name="Daum C."/>
            <person name="Ezra D."/>
            <person name="Gonzalez J."/>
            <person name="Henrissat B."/>
            <person name="Kuo A."/>
            <person name="Liang C."/>
            <person name="Lipzen A."/>
            <person name="Lutzoni F."/>
            <person name="Magnuson J."/>
            <person name="Mondo S."/>
            <person name="Nolan M."/>
            <person name="Ohm R."/>
            <person name="Pangilinan J."/>
            <person name="Park H.-J."/>
            <person name="Ramirez L."/>
            <person name="Alfaro M."/>
            <person name="Sun H."/>
            <person name="Tritt A."/>
            <person name="Yoshinaga Y."/>
            <person name="Zwiers L.-H."/>
            <person name="Turgeon B."/>
            <person name="Goodwin S."/>
            <person name="Spatafora J."/>
            <person name="Crous P."/>
            <person name="Grigoriev I."/>
        </authorList>
    </citation>
    <scope>NUCLEOTIDE SEQUENCE</scope>
    <source>
        <strain evidence="3">CBS 109.77</strain>
    </source>
</reference>
<dbReference type="InterPro" id="IPR015797">
    <property type="entry name" value="NUDIX_hydrolase-like_dom_sf"/>
</dbReference>
<accession>A0A6A6XCB7</accession>
<evidence type="ECO:0000313" key="4">
    <source>
        <dbReference type="Proteomes" id="UP000799757"/>
    </source>
</evidence>
<evidence type="ECO:0000256" key="1">
    <source>
        <dbReference type="ARBA" id="ARBA00022801"/>
    </source>
</evidence>
<evidence type="ECO:0000313" key="3">
    <source>
        <dbReference type="EMBL" id="KAF2793908.1"/>
    </source>
</evidence>
<dbReference type="OrthoDB" id="10249920at2759"/>
<proteinExistence type="predicted"/>
<dbReference type="FunFam" id="3.90.79.10:FF:000016">
    <property type="entry name" value="ADP-sugar pyrophosphatase isoform X1"/>
    <property type="match status" value="1"/>
</dbReference>
<protein>
    <recommendedName>
        <fullName evidence="2">Nudix hydrolase domain-containing protein</fullName>
    </recommendedName>
</protein>
<dbReference type="Proteomes" id="UP000799757">
    <property type="component" value="Unassembled WGS sequence"/>
</dbReference>
<dbReference type="PROSITE" id="PS51462">
    <property type="entry name" value="NUDIX"/>
    <property type="match status" value="1"/>
</dbReference>
<feature type="domain" description="Nudix hydrolase" evidence="2">
    <location>
        <begin position="58"/>
        <end position="203"/>
    </location>
</feature>
<dbReference type="GO" id="GO:0006753">
    <property type="term" value="P:nucleoside phosphate metabolic process"/>
    <property type="evidence" value="ECO:0007669"/>
    <property type="project" value="TreeGrafter"/>
</dbReference>
<dbReference type="InterPro" id="IPR000086">
    <property type="entry name" value="NUDIX_hydrolase_dom"/>
</dbReference>
<sequence length="220" mass="24470">MTVNPAMVLLAKSKVIKTEPLDQKDAKWATLVKTTYTDPNGVERTWESGERLTRPEGSDIDGVGILAILQDPSKPDEPLRILLQKQWRPPVNAIVIEVPAGLIDPKESAETCAIRELKEETGYVGEVITDGFGVSPVMFNDPGFCNTNLRMIHLTVNLSHPSNRNPVPELEDNEFIETFSVPLKDLWSECQKFEKQGFAIDARVGTLAEGVECARRWNLG</sequence>
<dbReference type="Gene3D" id="3.90.79.10">
    <property type="entry name" value="Nucleoside Triphosphate Pyrophosphohydrolase"/>
    <property type="match status" value="1"/>
</dbReference>
<dbReference type="CDD" id="cd18888">
    <property type="entry name" value="NUDIX_ADPRase_Nudt5"/>
    <property type="match status" value="1"/>
</dbReference>
<dbReference type="AlphaFoldDB" id="A0A6A6XCB7"/>